<dbReference type="PANTHER" id="PTHR44846:SF16">
    <property type="entry name" value="TRANSCRIPTIONAL REGULATOR PHNF-RELATED"/>
    <property type="match status" value="1"/>
</dbReference>
<organism evidence="5 6">
    <name type="scientific">Sphingosinicella microcystinivorans</name>
    <dbReference type="NCBI Taxonomy" id="335406"/>
    <lineage>
        <taxon>Bacteria</taxon>
        <taxon>Pseudomonadati</taxon>
        <taxon>Pseudomonadota</taxon>
        <taxon>Alphaproteobacteria</taxon>
        <taxon>Sphingomonadales</taxon>
        <taxon>Sphingosinicellaceae</taxon>
        <taxon>Sphingosinicella</taxon>
    </lineage>
</organism>
<dbReference type="PRINTS" id="PR00035">
    <property type="entry name" value="HTHGNTR"/>
</dbReference>
<dbReference type="Gene3D" id="3.40.1410.10">
    <property type="entry name" value="Chorismate lyase-like"/>
    <property type="match status" value="1"/>
</dbReference>
<dbReference type="SMART" id="SM00866">
    <property type="entry name" value="UTRA"/>
    <property type="match status" value="1"/>
</dbReference>
<reference evidence="5 6" key="1">
    <citation type="submission" date="2018-10" db="EMBL/GenBank/DDBJ databases">
        <title>Genomic Encyclopedia of Type Strains, Phase IV (KMG-IV): sequencing the most valuable type-strain genomes for metagenomic binning, comparative biology and taxonomic classification.</title>
        <authorList>
            <person name="Goeker M."/>
        </authorList>
    </citation>
    <scope>NUCLEOTIDE SEQUENCE [LARGE SCALE GENOMIC DNA]</scope>
    <source>
        <strain evidence="5 6">DSM 19791</strain>
    </source>
</reference>
<evidence type="ECO:0000313" key="5">
    <source>
        <dbReference type="EMBL" id="RKS84561.1"/>
    </source>
</evidence>
<dbReference type="SUPFAM" id="SSF64288">
    <property type="entry name" value="Chorismate lyase-like"/>
    <property type="match status" value="1"/>
</dbReference>
<dbReference type="PROSITE" id="PS50949">
    <property type="entry name" value="HTH_GNTR"/>
    <property type="match status" value="1"/>
</dbReference>
<dbReference type="Pfam" id="PF07702">
    <property type="entry name" value="UTRA"/>
    <property type="match status" value="1"/>
</dbReference>
<keyword evidence="6" id="KW-1185">Reference proteome</keyword>
<dbReference type="PANTHER" id="PTHR44846">
    <property type="entry name" value="MANNOSYL-D-GLYCERATE TRANSPORT/METABOLISM SYSTEM REPRESSOR MNGR-RELATED"/>
    <property type="match status" value="1"/>
</dbReference>
<evidence type="ECO:0000313" key="6">
    <source>
        <dbReference type="Proteomes" id="UP000276029"/>
    </source>
</evidence>
<evidence type="ECO:0000256" key="2">
    <source>
        <dbReference type="ARBA" id="ARBA00023125"/>
    </source>
</evidence>
<sequence length="238" mass="26863">MKKKPLHTLIRQEIEQRIMTGEWKPGHRIPFEHELMVHYDCARMTVNRALAALSAEGLIVRRRKAGSFVAAPPFAMTFMAIQDFGSEAERRGKEYRYELLLREKVVLTPQEAARIEASAGGYAIRLRCRHLVDGSVIAVENRTIALDAVPEAGSESFDDKPPSSWLLTHVPWTEAEHTISATIATPEMAKLLGVEPGSACLVLERRTWANDRLVTDVIFHYPANQYTLKGRFQPQLTE</sequence>
<dbReference type="InterPro" id="IPR028978">
    <property type="entry name" value="Chorismate_lyase_/UTRA_dom_sf"/>
</dbReference>
<keyword evidence="2" id="KW-0238">DNA-binding</keyword>
<dbReference type="InterPro" id="IPR050679">
    <property type="entry name" value="Bact_HTH_transcr_reg"/>
</dbReference>
<gene>
    <name evidence="5" type="ORF">DFR51_3654</name>
</gene>
<dbReference type="Proteomes" id="UP000276029">
    <property type="component" value="Unassembled WGS sequence"/>
</dbReference>
<evidence type="ECO:0000256" key="3">
    <source>
        <dbReference type="ARBA" id="ARBA00023163"/>
    </source>
</evidence>
<dbReference type="Gene3D" id="1.10.10.10">
    <property type="entry name" value="Winged helix-like DNA-binding domain superfamily/Winged helix DNA-binding domain"/>
    <property type="match status" value="1"/>
</dbReference>
<comment type="caution">
    <text evidence="5">The sequence shown here is derived from an EMBL/GenBank/DDBJ whole genome shotgun (WGS) entry which is preliminary data.</text>
</comment>
<proteinExistence type="predicted"/>
<dbReference type="SMART" id="SM00345">
    <property type="entry name" value="HTH_GNTR"/>
    <property type="match status" value="1"/>
</dbReference>
<dbReference type="InterPro" id="IPR011663">
    <property type="entry name" value="UTRA"/>
</dbReference>
<keyword evidence="3" id="KW-0804">Transcription</keyword>
<dbReference type="InterPro" id="IPR036390">
    <property type="entry name" value="WH_DNA-bd_sf"/>
</dbReference>
<dbReference type="RefSeq" id="WP_121053659.1">
    <property type="nucleotide sequence ID" value="NZ_RBWX01000013.1"/>
</dbReference>
<accession>A0ABX9SUB1</accession>
<feature type="domain" description="HTH gntR-type" evidence="4">
    <location>
        <begin position="4"/>
        <end position="72"/>
    </location>
</feature>
<dbReference type="Pfam" id="PF00392">
    <property type="entry name" value="GntR"/>
    <property type="match status" value="1"/>
</dbReference>
<dbReference type="CDD" id="cd07377">
    <property type="entry name" value="WHTH_GntR"/>
    <property type="match status" value="1"/>
</dbReference>
<name>A0ABX9SUB1_SPHMI</name>
<dbReference type="InterPro" id="IPR000524">
    <property type="entry name" value="Tscrpt_reg_HTH_GntR"/>
</dbReference>
<dbReference type="SUPFAM" id="SSF46785">
    <property type="entry name" value="Winged helix' DNA-binding domain"/>
    <property type="match status" value="1"/>
</dbReference>
<protein>
    <submittedName>
        <fullName evidence="5">GntR family transcriptional regulator</fullName>
    </submittedName>
</protein>
<dbReference type="EMBL" id="RBWX01000013">
    <property type="protein sequence ID" value="RKS84561.1"/>
    <property type="molecule type" value="Genomic_DNA"/>
</dbReference>
<evidence type="ECO:0000256" key="1">
    <source>
        <dbReference type="ARBA" id="ARBA00023015"/>
    </source>
</evidence>
<evidence type="ECO:0000259" key="4">
    <source>
        <dbReference type="PROSITE" id="PS50949"/>
    </source>
</evidence>
<dbReference type="InterPro" id="IPR036388">
    <property type="entry name" value="WH-like_DNA-bd_sf"/>
</dbReference>
<keyword evidence="1" id="KW-0805">Transcription regulation</keyword>